<evidence type="ECO:0000313" key="7">
    <source>
        <dbReference type="Proteomes" id="UP000239772"/>
    </source>
</evidence>
<proteinExistence type="inferred from homology"/>
<comment type="caution">
    <text evidence="6">The sequence shown here is derived from an EMBL/GenBank/DDBJ whole genome shotgun (WGS) entry which is preliminary data.</text>
</comment>
<dbReference type="Pfam" id="PF01522">
    <property type="entry name" value="Polysacc_deac_1"/>
    <property type="match status" value="1"/>
</dbReference>
<dbReference type="EMBL" id="PVZS01000003">
    <property type="protein sequence ID" value="PSC06508.1"/>
    <property type="molecule type" value="Genomic_DNA"/>
</dbReference>
<dbReference type="SUPFAM" id="SSF88713">
    <property type="entry name" value="Glycoside hydrolase/deacetylase"/>
    <property type="match status" value="1"/>
</dbReference>
<evidence type="ECO:0000313" key="6">
    <source>
        <dbReference type="EMBL" id="PSC06508.1"/>
    </source>
</evidence>
<protein>
    <recommendedName>
        <fullName evidence="3">Chitooligosaccharide deacetylase</fullName>
    </recommendedName>
    <alternativeName>
        <fullName evidence="4">Nodulation protein B</fullName>
    </alternativeName>
</protein>
<accession>A0A2T1HY48</accession>
<evidence type="ECO:0000256" key="2">
    <source>
        <dbReference type="ARBA" id="ARBA00010973"/>
    </source>
</evidence>
<organism evidence="6 7">
    <name type="scientific">Alsobacter soli</name>
    <dbReference type="NCBI Taxonomy" id="2109933"/>
    <lineage>
        <taxon>Bacteria</taxon>
        <taxon>Pseudomonadati</taxon>
        <taxon>Pseudomonadota</taxon>
        <taxon>Alphaproteobacteria</taxon>
        <taxon>Hyphomicrobiales</taxon>
        <taxon>Alsobacteraceae</taxon>
        <taxon>Alsobacter</taxon>
    </lineage>
</organism>
<dbReference type="InterPro" id="IPR002509">
    <property type="entry name" value="NODB_dom"/>
</dbReference>
<evidence type="ECO:0000259" key="5">
    <source>
        <dbReference type="PROSITE" id="PS51677"/>
    </source>
</evidence>
<feature type="domain" description="NodB homology" evidence="5">
    <location>
        <begin position="24"/>
        <end position="120"/>
    </location>
</feature>
<dbReference type="Gene3D" id="3.20.20.370">
    <property type="entry name" value="Glycoside hydrolase/deacetylase"/>
    <property type="match status" value="1"/>
</dbReference>
<dbReference type="Proteomes" id="UP000239772">
    <property type="component" value="Unassembled WGS sequence"/>
</dbReference>
<dbReference type="InterPro" id="IPR011330">
    <property type="entry name" value="Glyco_hydro/deAcase_b/a-brl"/>
</dbReference>
<dbReference type="PANTHER" id="PTHR47561:SF1">
    <property type="entry name" value="POLYSACCHARIDE DEACETYLASE FAMILY PROTEIN (AFU_ORTHOLOGUE AFUA_6G05030)"/>
    <property type="match status" value="1"/>
</dbReference>
<reference evidence="7" key="1">
    <citation type="submission" date="2018-03" db="EMBL/GenBank/DDBJ databases">
        <authorList>
            <person name="Sun L."/>
            <person name="Liu H."/>
            <person name="Chen W."/>
            <person name="Huang K."/>
            <person name="Liu W."/>
            <person name="Gao X."/>
        </authorList>
    </citation>
    <scope>NUCLEOTIDE SEQUENCE [LARGE SCALE GENOMIC DNA]</scope>
    <source>
        <strain evidence="7">SH9</strain>
    </source>
</reference>
<evidence type="ECO:0000256" key="1">
    <source>
        <dbReference type="ARBA" id="ARBA00003236"/>
    </source>
</evidence>
<evidence type="ECO:0000256" key="4">
    <source>
        <dbReference type="ARBA" id="ARBA00032976"/>
    </source>
</evidence>
<evidence type="ECO:0000256" key="3">
    <source>
        <dbReference type="ARBA" id="ARBA00020071"/>
    </source>
</evidence>
<gene>
    <name evidence="6" type="ORF">SLNSH_04315</name>
</gene>
<dbReference type="PROSITE" id="PS51677">
    <property type="entry name" value="NODB"/>
    <property type="match status" value="1"/>
</dbReference>
<dbReference type="PANTHER" id="PTHR47561">
    <property type="entry name" value="POLYSACCHARIDE DEACETYLASE FAMILY PROTEIN (AFU_ORTHOLOGUE AFUA_6G05030)"/>
    <property type="match status" value="1"/>
</dbReference>
<sequence>MDGSLHPGGEMGRRAVNAWTAEPLEVFLTVDLEPDCPPYLWTWRGVTEGMPRLLDLFARAGIPVTFFTTGQTAALYPACIARLVADGHELACHGYSHRSFRTMGWREAQEEIASTNDILRRFASVTSFRAPYLAFPEDFLELLVGQGFTVDASRALYKPMEPPATCAGAPARLSASVTSSVLRLPAPVRDRWLGRLRSPVTLFVHPWEFVDLTRSPIRLDCRFRTGEPALACLGAVINLFKTRGAAFKLVREFAGQ</sequence>
<dbReference type="GO" id="GO:0016810">
    <property type="term" value="F:hydrolase activity, acting on carbon-nitrogen (but not peptide) bonds"/>
    <property type="evidence" value="ECO:0007669"/>
    <property type="project" value="InterPro"/>
</dbReference>
<keyword evidence="7" id="KW-1185">Reference proteome</keyword>
<comment type="function">
    <text evidence="1">Is involved in generating a small heat-stable compound (Nod), an acylated oligomer of N-acetylglucosamine, that stimulates mitosis in various plant protoplasts.</text>
</comment>
<comment type="similarity">
    <text evidence="2">Belongs to the polysaccharide deacetylase family.</text>
</comment>
<name>A0A2T1HY48_9HYPH</name>
<dbReference type="GO" id="GO:0005975">
    <property type="term" value="P:carbohydrate metabolic process"/>
    <property type="evidence" value="ECO:0007669"/>
    <property type="project" value="InterPro"/>
</dbReference>
<dbReference type="AlphaFoldDB" id="A0A2T1HY48"/>